<reference evidence="2 3" key="1">
    <citation type="journal article" date="2020" name="ISME J.">
        <title>Comparative genomics reveals insights into cyanobacterial evolution and habitat adaptation.</title>
        <authorList>
            <person name="Chen M.Y."/>
            <person name="Teng W.K."/>
            <person name="Zhao L."/>
            <person name="Hu C.X."/>
            <person name="Zhou Y.K."/>
            <person name="Han B.P."/>
            <person name="Song L.R."/>
            <person name="Shu W.S."/>
        </authorList>
    </citation>
    <scope>NUCLEOTIDE SEQUENCE [LARGE SCALE GENOMIC DNA]</scope>
    <source>
        <strain evidence="2 3">FACHB-362</strain>
    </source>
</reference>
<dbReference type="EMBL" id="JACJTQ010000040">
    <property type="protein sequence ID" value="MBD2694169.1"/>
    <property type="molecule type" value="Genomic_DNA"/>
</dbReference>
<accession>A0ABR8J8J3</accession>
<dbReference type="Proteomes" id="UP000660381">
    <property type="component" value="Unassembled WGS sequence"/>
</dbReference>
<sequence length="186" mass="20876">MGINMKPRFTFSIIGCTLLALLTPNVVIAQTTDYGTTRRPHTCPSRTEPKIGAPSVEQAKKYFLCDHEWLRGTEGEKDSSVWLINDLTIQVSPVSRRFTENDLPFNWANGRRSLGMNPDKPVYDIRGSFTSYQCYIAKWAKVGKNCDVNYFSDSSGICFLDTFGGWHCRMIGGLVKTDKNVPPPAN</sequence>
<protein>
    <submittedName>
        <fullName evidence="2">Uncharacterized protein</fullName>
    </submittedName>
</protein>
<feature type="chain" id="PRO_5047524362" evidence="1">
    <location>
        <begin position="30"/>
        <end position="186"/>
    </location>
</feature>
<name>A0ABR8J8J3_9NOST</name>
<proteinExistence type="predicted"/>
<evidence type="ECO:0000256" key="1">
    <source>
        <dbReference type="SAM" id="SignalP"/>
    </source>
</evidence>
<comment type="caution">
    <text evidence="2">The sequence shown here is derived from an EMBL/GenBank/DDBJ whole genome shotgun (WGS) entry which is preliminary data.</text>
</comment>
<evidence type="ECO:0000313" key="3">
    <source>
        <dbReference type="Proteomes" id="UP000660381"/>
    </source>
</evidence>
<gene>
    <name evidence="2" type="ORF">H6G68_20845</name>
</gene>
<feature type="signal peptide" evidence="1">
    <location>
        <begin position="1"/>
        <end position="29"/>
    </location>
</feature>
<organism evidence="2 3">
    <name type="scientific">Anabaena catenula FACHB-362</name>
    <dbReference type="NCBI Taxonomy" id="2692877"/>
    <lineage>
        <taxon>Bacteria</taxon>
        <taxon>Bacillati</taxon>
        <taxon>Cyanobacteriota</taxon>
        <taxon>Cyanophyceae</taxon>
        <taxon>Nostocales</taxon>
        <taxon>Nostocaceae</taxon>
        <taxon>Anabaena</taxon>
    </lineage>
</organism>
<evidence type="ECO:0000313" key="2">
    <source>
        <dbReference type="EMBL" id="MBD2694169.1"/>
    </source>
</evidence>
<keyword evidence="3" id="KW-1185">Reference proteome</keyword>
<keyword evidence="1" id="KW-0732">Signal</keyword>